<dbReference type="InterPro" id="IPR036034">
    <property type="entry name" value="PDZ_sf"/>
</dbReference>
<organism evidence="3">
    <name type="scientific">Rhipicephalus zambeziensis</name>
    <dbReference type="NCBI Taxonomy" id="60191"/>
    <lineage>
        <taxon>Eukaryota</taxon>
        <taxon>Metazoa</taxon>
        <taxon>Ecdysozoa</taxon>
        <taxon>Arthropoda</taxon>
        <taxon>Chelicerata</taxon>
        <taxon>Arachnida</taxon>
        <taxon>Acari</taxon>
        <taxon>Parasitiformes</taxon>
        <taxon>Ixodida</taxon>
        <taxon>Ixodoidea</taxon>
        <taxon>Ixodidae</taxon>
        <taxon>Rhipicephalinae</taxon>
        <taxon>Rhipicephalus</taxon>
        <taxon>Rhipicephalus</taxon>
    </lineage>
</organism>
<evidence type="ECO:0000256" key="1">
    <source>
        <dbReference type="SAM" id="MobiDB-lite"/>
    </source>
</evidence>
<dbReference type="PROSITE" id="PS50106">
    <property type="entry name" value="PDZ"/>
    <property type="match status" value="2"/>
</dbReference>
<feature type="compositionally biased region" description="Basic and acidic residues" evidence="1">
    <location>
        <begin position="119"/>
        <end position="133"/>
    </location>
</feature>
<dbReference type="SUPFAM" id="SSF50156">
    <property type="entry name" value="PDZ domain-like"/>
    <property type="match status" value="2"/>
</dbReference>
<dbReference type="PANTHER" id="PTHR19964">
    <property type="entry name" value="MULTIPLE PDZ DOMAIN PROTEIN"/>
    <property type="match status" value="1"/>
</dbReference>
<evidence type="ECO:0000259" key="2">
    <source>
        <dbReference type="PROSITE" id="PS50106"/>
    </source>
</evidence>
<feature type="domain" description="PDZ" evidence="2">
    <location>
        <begin position="25"/>
        <end position="111"/>
    </location>
</feature>
<dbReference type="PANTHER" id="PTHR19964:SF95">
    <property type="entry name" value="ARC, ISOFORM A"/>
    <property type="match status" value="1"/>
</dbReference>
<dbReference type="EMBL" id="GFPF01010440">
    <property type="protein sequence ID" value="MAA21586.1"/>
    <property type="molecule type" value="Transcribed_RNA"/>
</dbReference>
<feature type="domain" description="PDZ" evidence="2">
    <location>
        <begin position="357"/>
        <end position="444"/>
    </location>
</feature>
<accession>A0A224YVF0</accession>
<sequence>MADMRHTQPVSLLDQVANDKAKVFTVALRKAPGGGLGLGILKDCSGSAETGYVRVHELYPGQPAQLCGRLRTGDVILKVNGVRLLGKSTAQALEILRAASGLVTLTVYRQQSEPNNDSSESRDQLNHGCRAGDSEIAPKNGGYDRTGLTSVPRACSSAHDSSGLNDSTLLPPKSSPIDSKLQLVCPLPRPRLRKKNQAEPQQDATAARDLAGHCDFDVVTDGSVFGDLHSGTLRVDKTSCDDAAVVGAAHCRRHKSVGALTAAARSSDNGCPSTLGDNGMNGFTRHGSTAEVRSCFNSVMFADGVGDDDVGLTRWRDSVLTEESDDSEVPQRSRAQAMEAGEAKLIDAPSLEIECVSVKLHRGWHTKLGFSLRDCDPDARDTPNAPVVKAVYPGSLASRDGRIRTGDFLVQVNGCDFIGCSAKDAVDYIRKCSGMLQLLFVRVHKSHAAPDQK</sequence>
<evidence type="ECO:0000313" key="3">
    <source>
        <dbReference type="EMBL" id="MAA21586.1"/>
    </source>
</evidence>
<dbReference type="AlphaFoldDB" id="A0A224YVF0"/>
<reference evidence="3" key="1">
    <citation type="journal article" date="2017" name="Parasit. Vectors">
        <title>Sialotranscriptomics of Rhipicephalus zambeziensis reveals intricate expression profiles of secretory proteins and suggests tight temporal transcriptional regulation during blood-feeding.</title>
        <authorList>
            <person name="de Castro M.H."/>
            <person name="de Klerk D."/>
            <person name="Pienaar R."/>
            <person name="Rees D.J.G."/>
            <person name="Mans B.J."/>
        </authorList>
    </citation>
    <scope>NUCLEOTIDE SEQUENCE</scope>
    <source>
        <tissue evidence="3">Salivary glands</tissue>
    </source>
</reference>
<feature type="compositionally biased region" description="Polar residues" evidence="1">
    <location>
        <begin position="158"/>
        <end position="168"/>
    </location>
</feature>
<dbReference type="Pfam" id="PF17820">
    <property type="entry name" value="PDZ_6"/>
    <property type="match status" value="1"/>
</dbReference>
<dbReference type="Gene3D" id="2.30.42.10">
    <property type="match status" value="2"/>
</dbReference>
<proteinExistence type="predicted"/>
<dbReference type="InterPro" id="IPR041489">
    <property type="entry name" value="PDZ_6"/>
</dbReference>
<dbReference type="InterPro" id="IPR001478">
    <property type="entry name" value="PDZ"/>
</dbReference>
<dbReference type="CDD" id="cd00136">
    <property type="entry name" value="PDZ_canonical"/>
    <property type="match status" value="1"/>
</dbReference>
<dbReference type="InterPro" id="IPR051342">
    <property type="entry name" value="PDZ_scaffold"/>
</dbReference>
<dbReference type="Pfam" id="PF00595">
    <property type="entry name" value="PDZ"/>
    <property type="match status" value="1"/>
</dbReference>
<dbReference type="SMART" id="SM00228">
    <property type="entry name" value="PDZ"/>
    <property type="match status" value="2"/>
</dbReference>
<name>A0A224YVF0_9ACAR</name>
<protein>
    <submittedName>
        <fullName evidence="3">PDZ/DHR/GLGF domain-containing protein</fullName>
    </submittedName>
</protein>
<feature type="region of interest" description="Disordered" evidence="1">
    <location>
        <begin position="111"/>
        <end position="180"/>
    </location>
</feature>